<dbReference type="Gene3D" id="2.70.98.10">
    <property type="match status" value="1"/>
</dbReference>
<dbReference type="PANTHER" id="PTHR35803">
    <property type="entry name" value="GLUCAN 1,4-ALPHA-GLUCOSIDASE SUSB-RELATED"/>
    <property type="match status" value="1"/>
</dbReference>
<proteinExistence type="predicted"/>
<gene>
    <name evidence="2" type="ORF">EZS27_039083</name>
</gene>
<accession>A0A5J4PKL3</accession>
<keyword evidence="2" id="KW-0378">Hydrolase</keyword>
<dbReference type="InterPro" id="IPR052720">
    <property type="entry name" value="Glycosyl_hydrolase_97"/>
</dbReference>
<dbReference type="Pfam" id="PF14508">
    <property type="entry name" value="GH97_N"/>
    <property type="match status" value="1"/>
</dbReference>
<evidence type="ECO:0000313" key="2">
    <source>
        <dbReference type="EMBL" id="KAA6309420.1"/>
    </source>
</evidence>
<dbReference type="InterPro" id="IPR029486">
    <property type="entry name" value="GH97_N"/>
</dbReference>
<keyword evidence="2" id="KW-0326">Glycosidase</keyword>
<organism evidence="2">
    <name type="scientific">termite gut metagenome</name>
    <dbReference type="NCBI Taxonomy" id="433724"/>
    <lineage>
        <taxon>unclassified sequences</taxon>
        <taxon>metagenomes</taxon>
        <taxon>organismal metagenomes</taxon>
    </lineage>
</organism>
<dbReference type="GO" id="GO:0030246">
    <property type="term" value="F:carbohydrate binding"/>
    <property type="evidence" value="ECO:0007669"/>
    <property type="project" value="InterPro"/>
</dbReference>
<dbReference type="PANTHER" id="PTHR35803:SF2">
    <property type="entry name" value="RETAINING ALPHA-GALACTOSIDASE"/>
    <property type="match status" value="1"/>
</dbReference>
<comment type="caution">
    <text evidence="2">The sequence shown here is derived from an EMBL/GenBank/DDBJ whole genome shotgun (WGS) entry which is preliminary data.</text>
</comment>
<dbReference type="EC" id="3.2.1.22" evidence="2"/>
<protein>
    <submittedName>
        <fullName evidence="2">Retaining alpha-galactosidase</fullName>
        <ecNumber evidence="2">3.2.1.22</ecNumber>
    </submittedName>
</protein>
<dbReference type="GO" id="GO:0004557">
    <property type="term" value="F:alpha-galactosidase activity"/>
    <property type="evidence" value="ECO:0007669"/>
    <property type="project" value="UniProtKB-EC"/>
</dbReference>
<dbReference type="EMBL" id="SNRY01007956">
    <property type="protein sequence ID" value="KAA6309420.1"/>
    <property type="molecule type" value="Genomic_DNA"/>
</dbReference>
<dbReference type="InterPro" id="IPR014718">
    <property type="entry name" value="GH-type_carb-bd"/>
</dbReference>
<reference evidence="2" key="1">
    <citation type="submission" date="2019-03" db="EMBL/GenBank/DDBJ databases">
        <title>Single cell metagenomics reveals metabolic interactions within the superorganism composed of flagellate Streblomastix strix and complex community of Bacteroidetes bacteria on its surface.</title>
        <authorList>
            <person name="Treitli S.C."/>
            <person name="Kolisko M."/>
            <person name="Husnik F."/>
            <person name="Keeling P."/>
            <person name="Hampl V."/>
        </authorList>
    </citation>
    <scope>NUCLEOTIDE SEQUENCE</scope>
    <source>
        <strain evidence="2">STM</strain>
    </source>
</reference>
<dbReference type="AlphaFoldDB" id="A0A5J4PKL3"/>
<sequence length="112" mass="12672">MKKINLVVLWVCLLPLSIQAQKQFVLTSPNGQIITTVSIDHKLTYSVTCNGETVVDVSPLSLTLSTGEVWGNNVQLSKSNTQNRQKDILSPFYWKDRIADEYTELVLTFKKQ</sequence>
<evidence type="ECO:0000259" key="1">
    <source>
        <dbReference type="Pfam" id="PF14508"/>
    </source>
</evidence>
<name>A0A5J4PKL3_9ZZZZ</name>
<feature type="domain" description="Glycosyl-hydrolase 97 N-terminal" evidence="1">
    <location>
        <begin position="26"/>
        <end position="111"/>
    </location>
</feature>